<organism evidence="1 2">
    <name type="scientific">Plectonema cf. radiosum LEGE 06105</name>
    <dbReference type="NCBI Taxonomy" id="945769"/>
    <lineage>
        <taxon>Bacteria</taxon>
        <taxon>Bacillati</taxon>
        <taxon>Cyanobacteriota</taxon>
        <taxon>Cyanophyceae</taxon>
        <taxon>Oscillatoriophycideae</taxon>
        <taxon>Oscillatoriales</taxon>
        <taxon>Microcoleaceae</taxon>
        <taxon>Plectonema</taxon>
    </lineage>
</organism>
<protein>
    <submittedName>
        <fullName evidence="1">Uncharacterized protein</fullName>
    </submittedName>
</protein>
<dbReference type="AlphaFoldDB" id="A0A8J7EZD5"/>
<dbReference type="Proteomes" id="UP000620559">
    <property type="component" value="Unassembled WGS sequence"/>
</dbReference>
<name>A0A8J7EZD5_9CYAN</name>
<keyword evidence="2" id="KW-1185">Reference proteome</keyword>
<reference evidence="1" key="1">
    <citation type="submission" date="2020-10" db="EMBL/GenBank/DDBJ databases">
        <authorList>
            <person name="Castelo-Branco R."/>
            <person name="Eusebio N."/>
            <person name="Adriana R."/>
            <person name="Vieira A."/>
            <person name="Brugerolle De Fraissinette N."/>
            <person name="Rezende De Castro R."/>
            <person name="Schneider M.P."/>
            <person name="Vasconcelos V."/>
            <person name="Leao P.N."/>
        </authorList>
    </citation>
    <scope>NUCLEOTIDE SEQUENCE</scope>
    <source>
        <strain evidence="1">LEGE 06105</strain>
    </source>
</reference>
<dbReference type="EMBL" id="JADEWL010000022">
    <property type="protein sequence ID" value="MBE9212976.1"/>
    <property type="molecule type" value="Genomic_DNA"/>
</dbReference>
<accession>A0A8J7EZD5</accession>
<evidence type="ECO:0000313" key="1">
    <source>
        <dbReference type="EMBL" id="MBE9212976.1"/>
    </source>
</evidence>
<gene>
    <name evidence="1" type="ORF">IQ247_09805</name>
</gene>
<proteinExistence type="predicted"/>
<dbReference type="RefSeq" id="WP_193919425.1">
    <property type="nucleotide sequence ID" value="NZ_JADEWL010000022.1"/>
</dbReference>
<comment type="caution">
    <text evidence="1">The sequence shown here is derived from an EMBL/GenBank/DDBJ whole genome shotgun (WGS) entry which is preliminary data.</text>
</comment>
<evidence type="ECO:0000313" key="2">
    <source>
        <dbReference type="Proteomes" id="UP000620559"/>
    </source>
</evidence>
<sequence length="90" mass="10142">MFAVFIAVKFDFYSLLEVGFLQKFFVTTDIYPKNPASPDLNLLSIQKLCSSRANIIEEILIARAPEGSDRNLTFTEIASTLFTVLSFNLD</sequence>